<evidence type="ECO:0000256" key="9">
    <source>
        <dbReference type="SAM" id="Phobius"/>
    </source>
</evidence>
<proteinExistence type="inferred from homology"/>
<gene>
    <name evidence="10" type="ORF">EK0264_10200</name>
</gene>
<comment type="similarity">
    <text evidence="7">Belongs to the glycosyltransferase 87 family.</text>
</comment>
<reference evidence="10 11" key="1">
    <citation type="journal article" date="2018" name="Int. J. Syst. Evol. Microbiol.">
        <title>Epidermidibacterium keratini gen. nov., sp. nov., a member of the family Sporichthyaceae, isolated from keratin epidermis.</title>
        <authorList>
            <person name="Lee D.G."/>
            <person name="Trujillo M.E."/>
            <person name="Kang S."/>
            <person name="Nam J.J."/>
            <person name="Kim Y.J."/>
        </authorList>
    </citation>
    <scope>NUCLEOTIDE SEQUENCE [LARGE SCALE GENOMIC DNA]</scope>
    <source>
        <strain evidence="10 11">EPI-7</strain>
    </source>
</reference>
<organism evidence="10 11">
    <name type="scientific">Epidermidibacterium keratini</name>
    <dbReference type="NCBI Taxonomy" id="1891644"/>
    <lineage>
        <taxon>Bacteria</taxon>
        <taxon>Bacillati</taxon>
        <taxon>Actinomycetota</taxon>
        <taxon>Actinomycetes</taxon>
        <taxon>Sporichthyales</taxon>
        <taxon>Sporichthyaceae</taxon>
        <taxon>Epidermidibacterium</taxon>
    </lineage>
</organism>
<evidence type="ECO:0000256" key="8">
    <source>
        <dbReference type="SAM" id="MobiDB-lite"/>
    </source>
</evidence>
<evidence type="ECO:0000313" key="10">
    <source>
        <dbReference type="EMBL" id="QHC00624.1"/>
    </source>
</evidence>
<dbReference type="GO" id="GO:0005886">
    <property type="term" value="C:plasma membrane"/>
    <property type="evidence" value="ECO:0007669"/>
    <property type="project" value="UniProtKB-SubCell"/>
</dbReference>
<feature type="transmembrane region" description="Helical" evidence="9">
    <location>
        <begin position="196"/>
        <end position="226"/>
    </location>
</feature>
<feature type="compositionally biased region" description="Basic and acidic residues" evidence="8">
    <location>
        <begin position="500"/>
        <end position="514"/>
    </location>
</feature>
<evidence type="ECO:0000256" key="2">
    <source>
        <dbReference type="ARBA" id="ARBA00022475"/>
    </source>
</evidence>
<feature type="transmembrane region" description="Helical" evidence="9">
    <location>
        <begin position="340"/>
        <end position="359"/>
    </location>
</feature>
<feature type="transmembrane region" description="Helical" evidence="9">
    <location>
        <begin position="269"/>
        <end position="296"/>
    </location>
</feature>
<accession>A0A7L4YP22</accession>
<evidence type="ECO:0000256" key="5">
    <source>
        <dbReference type="ARBA" id="ARBA00022989"/>
    </source>
</evidence>
<evidence type="ECO:0000256" key="1">
    <source>
        <dbReference type="ARBA" id="ARBA00004651"/>
    </source>
</evidence>
<keyword evidence="6 9" id="KW-0472">Membrane</keyword>
<dbReference type="GO" id="GO:0016758">
    <property type="term" value="F:hexosyltransferase activity"/>
    <property type="evidence" value="ECO:0007669"/>
    <property type="project" value="InterPro"/>
</dbReference>
<evidence type="ECO:0000256" key="3">
    <source>
        <dbReference type="ARBA" id="ARBA00022679"/>
    </source>
</evidence>
<feature type="transmembrane region" description="Helical" evidence="9">
    <location>
        <begin position="453"/>
        <end position="473"/>
    </location>
</feature>
<dbReference type="EMBL" id="CP047156">
    <property type="protein sequence ID" value="QHC00624.1"/>
    <property type="molecule type" value="Genomic_DNA"/>
</dbReference>
<protein>
    <submittedName>
        <fullName evidence="10">DUF2029 domain-containing protein</fullName>
    </submittedName>
</protein>
<dbReference type="PIRSF" id="PIRSF010361">
    <property type="entry name" value="UCP010361"/>
    <property type="match status" value="1"/>
</dbReference>
<sequence>MGRRAAYRYDDPRHRVIASWTDPVARAATTLLGGPWGRHAAPGRQRWWTPMRVLFAMATVTLMVAWYKQSPCAYNPWENGYQYTHMCYADSIPLWGIEGISKGAVPYFDMNPVLLPGDPNYSFGRVEYPVLTGFFMYVADKLQAPADAIISAGLADGETVNGWAAYYATTCVLLALCFYALVYFSARTAGRRIWDVAMIAAAPIVVVYGFTNWDLCAMMFLAAAMYAWSRQQPLLCGVLLGLGTAAKLYPVLMLGALLVLAVRTGKFRGFALATLGTVGGWLAVNLPVMLGAWAGWKVFLDLNRERPADYASLWNVVERLASDQQQFEFTSGLSTGTVNFLVFVAMALACAGIAWVALAAPERPRVAQLVFLIVAAFLLTNKVWSAQYSIWLLPLAVLALPRWRLIVAWQLVEGAVWVCSSLWFLQRDIYLANQQRELSGDDPKLLSGVDYEWVALFVLIRCALIIAMMALVVRDILRPQYDAVRRVGQDDPSGGEFDTAPDRFTLRRERRAVEPDTLAAP</sequence>
<dbReference type="InterPro" id="IPR018584">
    <property type="entry name" value="GT87"/>
</dbReference>
<evidence type="ECO:0000256" key="6">
    <source>
        <dbReference type="ARBA" id="ARBA00023136"/>
    </source>
</evidence>
<feature type="transmembrane region" description="Helical" evidence="9">
    <location>
        <begin position="366"/>
        <end position="384"/>
    </location>
</feature>
<dbReference type="OrthoDB" id="3348156at2"/>
<evidence type="ECO:0000256" key="4">
    <source>
        <dbReference type="ARBA" id="ARBA00022692"/>
    </source>
</evidence>
<keyword evidence="5 9" id="KW-1133">Transmembrane helix</keyword>
<feature type="transmembrane region" description="Helical" evidence="9">
    <location>
        <begin position="238"/>
        <end position="262"/>
    </location>
</feature>
<evidence type="ECO:0000256" key="7">
    <source>
        <dbReference type="ARBA" id="ARBA00024033"/>
    </source>
</evidence>
<dbReference type="Pfam" id="PF09594">
    <property type="entry name" value="GT87"/>
    <property type="match status" value="1"/>
</dbReference>
<keyword evidence="11" id="KW-1185">Reference proteome</keyword>
<dbReference type="AlphaFoldDB" id="A0A7L4YP22"/>
<feature type="transmembrane region" description="Helical" evidence="9">
    <location>
        <begin position="47"/>
        <end position="67"/>
    </location>
</feature>
<dbReference type="Proteomes" id="UP000463857">
    <property type="component" value="Chromosome"/>
</dbReference>
<dbReference type="InterPro" id="IPR016570">
    <property type="entry name" value="UCP010361"/>
</dbReference>
<feature type="transmembrane region" description="Helical" evidence="9">
    <location>
        <begin position="164"/>
        <end position="184"/>
    </location>
</feature>
<feature type="region of interest" description="Disordered" evidence="8">
    <location>
        <begin position="488"/>
        <end position="521"/>
    </location>
</feature>
<evidence type="ECO:0000313" key="11">
    <source>
        <dbReference type="Proteomes" id="UP000463857"/>
    </source>
</evidence>
<dbReference type="KEGG" id="eke:EK0264_10200"/>
<dbReference type="InParanoid" id="A0A7L4YP22"/>
<keyword evidence="3" id="KW-0808">Transferase</keyword>
<dbReference type="RefSeq" id="WP_159545294.1">
    <property type="nucleotide sequence ID" value="NZ_CP047156.1"/>
</dbReference>
<name>A0A7L4YP22_9ACTN</name>
<keyword evidence="4 9" id="KW-0812">Transmembrane</keyword>
<comment type="subcellular location">
    <subcellularLocation>
        <location evidence="1">Cell membrane</location>
        <topology evidence="1">Multi-pass membrane protein</topology>
    </subcellularLocation>
</comment>
<keyword evidence="2" id="KW-1003">Cell membrane</keyword>